<sequence length="106" mass="11918">METGPGSRCRRCLEILCAVLLPPLRVYLRHGFCSMRFLISVLRTIIGYYFCLLFVIQAPVTGYVRNYLAVFYVLLLVALNRPSNGDNDDVDEDDDSATAASYVFVA</sequence>
<reference evidence="8" key="1">
    <citation type="submission" date="2018-08" db="EMBL/GenBank/DDBJ databases">
        <authorList>
            <person name="Rossello M."/>
        </authorList>
    </citation>
    <scope>NUCLEOTIDE SEQUENCE [LARGE SCALE GENOMIC DNA]</scope>
    <source>
        <strain evidence="8">cv. Chinese Spring</strain>
    </source>
</reference>
<evidence type="ECO:0000256" key="5">
    <source>
        <dbReference type="ARBA" id="ARBA00023136"/>
    </source>
</evidence>
<accession>A0A3B6SED9</accession>
<organism evidence="8">
    <name type="scientific">Triticum aestivum</name>
    <name type="common">Wheat</name>
    <dbReference type="NCBI Taxonomy" id="4565"/>
    <lineage>
        <taxon>Eukaryota</taxon>
        <taxon>Viridiplantae</taxon>
        <taxon>Streptophyta</taxon>
        <taxon>Embryophyta</taxon>
        <taxon>Tracheophyta</taxon>
        <taxon>Spermatophyta</taxon>
        <taxon>Magnoliopsida</taxon>
        <taxon>Liliopsida</taxon>
        <taxon>Poales</taxon>
        <taxon>Poaceae</taxon>
        <taxon>BOP clade</taxon>
        <taxon>Pooideae</taxon>
        <taxon>Triticodae</taxon>
        <taxon>Triticeae</taxon>
        <taxon>Triticinae</taxon>
        <taxon>Triticum</taxon>
    </lineage>
</organism>
<dbReference type="Gramene" id="TraesSTA7B03G04058570.1">
    <property type="protein sequence ID" value="TraesSTA7B03G04058570.1"/>
    <property type="gene ID" value="TraesSTA7B03G04058570"/>
</dbReference>
<evidence type="ECO:0000256" key="2">
    <source>
        <dbReference type="ARBA" id="ARBA00009530"/>
    </source>
</evidence>
<dbReference type="Gramene" id="TraesLAC7B03G04015250.1">
    <property type="protein sequence ID" value="TraesLAC7B03G04015250.1"/>
    <property type="gene ID" value="TraesLAC7B03G04015250"/>
</dbReference>
<dbReference type="Gramene" id="TraesJAG7B03G04045660.1">
    <property type="protein sequence ID" value="TraesJAG7B03G04045660.1"/>
    <property type="gene ID" value="TraesJAG7B03G04045660"/>
</dbReference>
<dbReference type="Gramene" id="TraesWEE_scaffold_013148_01G000300.1">
    <property type="protein sequence ID" value="TraesWEE_scaffold_013148_01G000300.1"/>
    <property type="gene ID" value="TraesWEE_scaffold_013148_01G000300"/>
</dbReference>
<dbReference type="Gramene" id="TraesNOR7B03G04107750.1">
    <property type="protein sequence ID" value="TraesNOR7B03G04107750.1"/>
    <property type="gene ID" value="TraesNOR7B03G04107750"/>
</dbReference>
<gene>
    <name evidence="8" type="primary">LOC123160242</name>
</gene>
<evidence type="ECO:0000313" key="9">
    <source>
        <dbReference type="Proteomes" id="UP000019116"/>
    </source>
</evidence>
<dbReference type="InterPro" id="IPR000612">
    <property type="entry name" value="PMP3"/>
</dbReference>
<evidence type="ECO:0000256" key="4">
    <source>
        <dbReference type="ARBA" id="ARBA00022989"/>
    </source>
</evidence>
<dbReference type="Proteomes" id="UP000019116">
    <property type="component" value="Chromosome 7B"/>
</dbReference>
<evidence type="ECO:0000256" key="3">
    <source>
        <dbReference type="ARBA" id="ARBA00022692"/>
    </source>
</evidence>
<dbReference type="EnsemblPlants" id="TraesCS7B02G053100.1">
    <property type="protein sequence ID" value="TraesCS7B02G053100.1"/>
    <property type="gene ID" value="TraesCS7B02G053100"/>
</dbReference>
<dbReference type="Pfam" id="PF01679">
    <property type="entry name" value="Pmp3"/>
    <property type="match status" value="1"/>
</dbReference>
<keyword evidence="3 7" id="KW-0812">Transmembrane</keyword>
<dbReference type="GeneID" id="123160242"/>
<dbReference type="PANTHER" id="PTHR21659">
    <property type="entry name" value="HYDROPHOBIC PROTEIN RCI2 LOW TEMPERATURE AND SALT RESPONSIVE PROTEIN LTI6 -RELATED"/>
    <property type="match status" value="1"/>
</dbReference>
<comment type="subcellular location">
    <subcellularLocation>
        <location evidence="1">Membrane</location>
    </subcellularLocation>
</comment>
<name>A0A3B6SED9_WHEAT</name>
<dbReference type="GO" id="GO:0016020">
    <property type="term" value="C:membrane"/>
    <property type="evidence" value="ECO:0007669"/>
    <property type="project" value="UniProtKB-SubCell"/>
</dbReference>
<dbReference type="AlphaFoldDB" id="A0A3B6SED9"/>
<evidence type="ECO:0000256" key="6">
    <source>
        <dbReference type="SAM" id="MobiDB-lite"/>
    </source>
</evidence>
<keyword evidence="9" id="KW-1185">Reference proteome</keyword>
<keyword evidence="4 7" id="KW-1133">Transmembrane helix</keyword>
<protein>
    <submittedName>
        <fullName evidence="8">Uncharacterized protein</fullName>
    </submittedName>
</protein>
<evidence type="ECO:0000256" key="1">
    <source>
        <dbReference type="ARBA" id="ARBA00004370"/>
    </source>
</evidence>
<feature type="compositionally biased region" description="Acidic residues" evidence="6">
    <location>
        <begin position="86"/>
        <end position="96"/>
    </location>
</feature>
<dbReference type="PANTHER" id="PTHR21659:SF115">
    <property type="entry name" value="HYDROPHOBIC PROTEIN OSR8"/>
    <property type="match status" value="1"/>
</dbReference>
<dbReference type="Gramene" id="TraesCS7B03G0143500.1">
    <property type="protein sequence ID" value="TraesCS7B03G0143500.1.CDS"/>
    <property type="gene ID" value="TraesCS7B03G0143500"/>
</dbReference>
<dbReference type="OrthoDB" id="2802411at2759"/>
<comment type="similarity">
    <text evidence="2">Belongs to the UPF0057 (PMP3) family.</text>
</comment>
<dbReference type="Gramene" id="TraesLDM7B03G04066370.1">
    <property type="protein sequence ID" value="TraesLDM7B03G04066370.1"/>
    <property type="gene ID" value="TraesLDM7B03G04066370"/>
</dbReference>
<keyword evidence="5 7" id="KW-0472">Membrane</keyword>
<dbReference type="Gramene" id="TraesCS7B02G053100.1">
    <property type="protein sequence ID" value="TraesCS7B02G053100.1"/>
    <property type="gene ID" value="TraesCS7B02G053100"/>
</dbReference>
<evidence type="ECO:0000313" key="8">
    <source>
        <dbReference type="EnsemblPlants" id="TraesCS7B02G053100.1"/>
    </source>
</evidence>
<dbReference type="RefSeq" id="XP_044433987.1">
    <property type="nucleotide sequence ID" value="XM_044578052.1"/>
</dbReference>
<dbReference type="Gramene" id="TraesMAC7B03G04058200.1">
    <property type="protein sequence ID" value="TraesMAC7B03G04058200.1"/>
    <property type="gene ID" value="TraesMAC7B03G04058200"/>
</dbReference>
<feature type="transmembrane region" description="Helical" evidence="7">
    <location>
        <begin position="37"/>
        <end position="56"/>
    </location>
</feature>
<evidence type="ECO:0000256" key="7">
    <source>
        <dbReference type="SAM" id="Phobius"/>
    </source>
</evidence>
<feature type="region of interest" description="Disordered" evidence="6">
    <location>
        <begin position="84"/>
        <end position="106"/>
    </location>
</feature>
<reference evidence="8" key="2">
    <citation type="submission" date="2018-10" db="UniProtKB">
        <authorList>
            <consortium name="EnsemblPlants"/>
        </authorList>
    </citation>
    <scope>IDENTIFICATION</scope>
</reference>
<proteinExistence type="inferred from homology"/>